<feature type="compositionally biased region" description="Basic and acidic residues" evidence="1">
    <location>
        <begin position="34"/>
        <end position="46"/>
    </location>
</feature>
<evidence type="ECO:0000313" key="3">
    <source>
        <dbReference type="EMBL" id="KAK2960819.1"/>
    </source>
</evidence>
<dbReference type="Proteomes" id="UP001281761">
    <property type="component" value="Unassembled WGS sequence"/>
</dbReference>
<feature type="chain" id="PRO_5047048039" evidence="2">
    <location>
        <begin position="22"/>
        <end position="120"/>
    </location>
</feature>
<feature type="region of interest" description="Disordered" evidence="1">
    <location>
        <begin position="23"/>
        <end position="78"/>
    </location>
</feature>
<feature type="compositionally biased region" description="Low complexity" evidence="1">
    <location>
        <begin position="50"/>
        <end position="71"/>
    </location>
</feature>
<evidence type="ECO:0000256" key="2">
    <source>
        <dbReference type="SAM" id="SignalP"/>
    </source>
</evidence>
<evidence type="ECO:0000256" key="1">
    <source>
        <dbReference type="SAM" id="MobiDB-lite"/>
    </source>
</evidence>
<keyword evidence="4" id="KW-1185">Reference proteome</keyword>
<proteinExistence type="predicted"/>
<name>A0ABQ9YAT2_9EUKA</name>
<dbReference type="EMBL" id="JARBJD010000020">
    <property type="protein sequence ID" value="KAK2960819.1"/>
    <property type="molecule type" value="Genomic_DNA"/>
</dbReference>
<feature type="signal peptide" evidence="2">
    <location>
        <begin position="1"/>
        <end position="21"/>
    </location>
</feature>
<organism evidence="3 4">
    <name type="scientific">Blattamonas nauphoetae</name>
    <dbReference type="NCBI Taxonomy" id="2049346"/>
    <lineage>
        <taxon>Eukaryota</taxon>
        <taxon>Metamonada</taxon>
        <taxon>Preaxostyla</taxon>
        <taxon>Oxymonadida</taxon>
        <taxon>Blattamonas</taxon>
    </lineage>
</organism>
<reference evidence="3 4" key="1">
    <citation type="journal article" date="2022" name="bioRxiv">
        <title>Genomics of Preaxostyla Flagellates Illuminates Evolutionary Transitions and the Path Towards Mitochondrial Loss.</title>
        <authorList>
            <person name="Novak L.V.F."/>
            <person name="Treitli S.C."/>
            <person name="Pyrih J."/>
            <person name="Halakuc P."/>
            <person name="Pipaliya S.V."/>
            <person name="Vacek V."/>
            <person name="Brzon O."/>
            <person name="Soukal P."/>
            <person name="Eme L."/>
            <person name="Dacks J.B."/>
            <person name="Karnkowska A."/>
            <person name="Elias M."/>
            <person name="Hampl V."/>
        </authorList>
    </citation>
    <scope>NUCLEOTIDE SEQUENCE [LARGE SCALE GENOMIC DNA]</scope>
    <source>
        <strain evidence="3">NAU3</strain>
        <tissue evidence="3">Gut</tissue>
    </source>
</reference>
<gene>
    <name evidence="3" type="ORF">BLNAU_4216</name>
</gene>
<protein>
    <submittedName>
        <fullName evidence="3">Uncharacterized protein</fullName>
    </submittedName>
</protein>
<sequence length="120" mass="13118">MFTVIAISLVSTLLAGRACYARPPCSEPPANRFSECERKPPCRSEPEPCPAAAPAKPCPAQSAPQPAAQPQYQQTSGNAKYEDVQKVCEKLPDLFSNMNPKDMFNPCGKLEELGIPVQYY</sequence>
<evidence type="ECO:0000313" key="4">
    <source>
        <dbReference type="Proteomes" id="UP001281761"/>
    </source>
</evidence>
<comment type="caution">
    <text evidence="3">The sequence shown here is derived from an EMBL/GenBank/DDBJ whole genome shotgun (WGS) entry which is preliminary data.</text>
</comment>
<accession>A0ABQ9YAT2</accession>
<keyword evidence="2" id="KW-0732">Signal</keyword>